<dbReference type="Proteomes" id="UP001151760">
    <property type="component" value="Unassembled WGS sequence"/>
</dbReference>
<feature type="transmembrane region" description="Helical" evidence="2">
    <location>
        <begin position="96"/>
        <end position="118"/>
    </location>
</feature>
<protein>
    <submittedName>
        <fullName evidence="3">Plastidic glucose transporter 4-like protein</fullName>
    </submittedName>
</protein>
<proteinExistence type="inferred from homology"/>
<reference evidence="3" key="2">
    <citation type="submission" date="2022-01" db="EMBL/GenBank/DDBJ databases">
        <authorList>
            <person name="Yamashiro T."/>
            <person name="Shiraishi A."/>
            <person name="Satake H."/>
            <person name="Nakayama K."/>
        </authorList>
    </citation>
    <scope>NUCLEOTIDE SEQUENCE</scope>
</reference>
<feature type="transmembrane region" description="Helical" evidence="2">
    <location>
        <begin position="139"/>
        <end position="161"/>
    </location>
</feature>
<comment type="caution">
    <text evidence="3">The sequence shown here is derived from an EMBL/GenBank/DDBJ whole genome shotgun (WGS) entry which is preliminary data.</text>
</comment>
<evidence type="ECO:0000256" key="2">
    <source>
        <dbReference type="SAM" id="Phobius"/>
    </source>
</evidence>
<evidence type="ECO:0000313" key="3">
    <source>
        <dbReference type="EMBL" id="GJS51248.1"/>
    </source>
</evidence>
<keyword evidence="2" id="KW-1133">Transmembrane helix</keyword>
<keyword evidence="2" id="KW-0812">Transmembrane</keyword>
<reference evidence="3" key="1">
    <citation type="journal article" date="2022" name="Int. J. Mol. Sci.">
        <title>Draft Genome of Tanacetum Coccineum: Genomic Comparison of Closely Related Tanacetum-Family Plants.</title>
        <authorList>
            <person name="Yamashiro T."/>
            <person name="Shiraishi A."/>
            <person name="Nakayama K."/>
            <person name="Satake H."/>
        </authorList>
    </citation>
    <scope>NUCLEOTIDE SEQUENCE</scope>
</reference>
<evidence type="ECO:0000256" key="1">
    <source>
        <dbReference type="ARBA" id="ARBA00044504"/>
    </source>
</evidence>
<dbReference type="Gene3D" id="1.20.1250.20">
    <property type="entry name" value="MFS general substrate transporter like domains"/>
    <property type="match status" value="1"/>
</dbReference>
<gene>
    <name evidence="3" type="ORF">Tco_0624610</name>
</gene>
<accession>A0ABQ4WEI5</accession>
<dbReference type="InterPro" id="IPR036259">
    <property type="entry name" value="MFS_trans_sf"/>
</dbReference>
<dbReference type="EMBL" id="BQNB010008572">
    <property type="protein sequence ID" value="GJS51248.1"/>
    <property type="molecule type" value="Genomic_DNA"/>
</dbReference>
<name>A0ABQ4WEI5_9ASTR</name>
<dbReference type="SUPFAM" id="SSF103473">
    <property type="entry name" value="MFS general substrate transporter"/>
    <property type="match status" value="1"/>
</dbReference>
<keyword evidence="4" id="KW-1185">Reference proteome</keyword>
<evidence type="ECO:0000313" key="4">
    <source>
        <dbReference type="Proteomes" id="UP001151760"/>
    </source>
</evidence>
<keyword evidence="2" id="KW-0472">Membrane</keyword>
<organism evidence="3 4">
    <name type="scientific">Tanacetum coccineum</name>
    <dbReference type="NCBI Taxonomy" id="301880"/>
    <lineage>
        <taxon>Eukaryota</taxon>
        <taxon>Viridiplantae</taxon>
        <taxon>Streptophyta</taxon>
        <taxon>Embryophyta</taxon>
        <taxon>Tracheophyta</taxon>
        <taxon>Spermatophyta</taxon>
        <taxon>Magnoliopsida</taxon>
        <taxon>eudicotyledons</taxon>
        <taxon>Gunneridae</taxon>
        <taxon>Pentapetalae</taxon>
        <taxon>asterids</taxon>
        <taxon>campanulids</taxon>
        <taxon>Asterales</taxon>
        <taxon>Asteraceae</taxon>
        <taxon>Asteroideae</taxon>
        <taxon>Anthemideae</taxon>
        <taxon>Anthemidinae</taxon>
        <taxon>Tanacetum</taxon>
    </lineage>
</organism>
<comment type="similarity">
    <text evidence="1">Belongs to the major facilitator superfamily. Phosphate:H(+) symporter (TC 2.A.1.9) family.</text>
</comment>
<sequence length="165" mass="17624">MEGTLSLFSTPLKSLLSSFSVVNGALEYLAKDLGIGENTILQGWVVSTLLAGVLSDHLPEGSFADPFGRTKTFILDAIPLTVGAFLWLDILEIVPIILLCLPNIYIYATVPDIIFNFSNASAQNVETIPSAYIRGGKECLALLLSPPFLALGVAFSVTTLFGDLS</sequence>